<reference evidence="1 2" key="1">
    <citation type="submission" date="2015-09" db="EMBL/GenBank/DDBJ databases">
        <title>Draft genome of the parasitic nematode Teladorsagia circumcincta isolate WARC Sus (inbred).</title>
        <authorList>
            <person name="Mitreva M."/>
        </authorList>
    </citation>
    <scope>NUCLEOTIDE SEQUENCE [LARGE SCALE GENOMIC DNA]</scope>
    <source>
        <strain evidence="1 2">S</strain>
    </source>
</reference>
<feature type="non-terminal residue" evidence="1">
    <location>
        <position position="1"/>
    </location>
</feature>
<name>A0A2G9TDK6_TELCI</name>
<dbReference type="AlphaFoldDB" id="A0A2G9TDK6"/>
<protein>
    <submittedName>
        <fullName evidence="1">Uncharacterized protein</fullName>
    </submittedName>
</protein>
<sequence>NIECETAENEELPSSLTVNNLRDLQVLRPGYKANEDVLMGIESIEETSTTREARLQLFLLLHRLASRQLSGIEEHMESRAFRMREDAIREWTRQRSVAAQGPPSHTARRIECELRCEKEAVESVKQKLVASAIDTVTAGLEALKLLSQPYLKQPCQPAERNDDVPRLIFPLINVIFRFDREKDVVKAFRGYIASGMVPAVWVHVVSHLMSHCFAKSILAPVIRTNHSYIVETLLEEAERRVSDRTARSRLHQIVEDMTTAHVAYIQFVAVKISDTRFFKKRQLPENKVEYEMMKGLSIISQSDVLKRVPLPIVDQK</sequence>
<dbReference type="EMBL" id="KZ383171">
    <property type="protein sequence ID" value="PIO56037.1"/>
    <property type="molecule type" value="Genomic_DNA"/>
</dbReference>
<evidence type="ECO:0000313" key="2">
    <source>
        <dbReference type="Proteomes" id="UP000230423"/>
    </source>
</evidence>
<feature type="non-terminal residue" evidence="1">
    <location>
        <position position="316"/>
    </location>
</feature>
<accession>A0A2G9TDK6</accession>
<keyword evidence="2" id="KW-1185">Reference proteome</keyword>
<gene>
    <name evidence="1" type="ORF">TELCIR_22569</name>
</gene>
<organism evidence="1 2">
    <name type="scientific">Teladorsagia circumcincta</name>
    <name type="common">Brown stomach worm</name>
    <name type="synonym">Ostertagia circumcincta</name>
    <dbReference type="NCBI Taxonomy" id="45464"/>
    <lineage>
        <taxon>Eukaryota</taxon>
        <taxon>Metazoa</taxon>
        <taxon>Ecdysozoa</taxon>
        <taxon>Nematoda</taxon>
        <taxon>Chromadorea</taxon>
        <taxon>Rhabditida</taxon>
        <taxon>Rhabditina</taxon>
        <taxon>Rhabditomorpha</taxon>
        <taxon>Strongyloidea</taxon>
        <taxon>Trichostrongylidae</taxon>
        <taxon>Teladorsagia</taxon>
    </lineage>
</organism>
<dbReference type="OrthoDB" id="381190at2759"/>
<proteinExistence type="predicted"/>
<dbReference type="Proteomes" id="UP000230423">
    <property type="component" value="Unassembled WGS sequence"/>
</dbReference>
<evidence type="ECO:0000313" key="1">
    <source>
        <dbReference type="EMBL" id="PIO56037.1"/>
    </source>
</evidence>